<gene>
    <name evidence="1" type="ORF">D2962_16350</name>
</gene>
<dbReference type="PANTHER" id="PTHR36441:SF1">
    <property type="entry name" value="DUF503 DOMAIN-CONTAINING PROTEIN"/>
    <property type="match status" value="1"/>
</dbReference>
<protein>
    <submittedName>
        <fullName evidence="1">DUF503 family protein</fullName>
    </submittedName>
</protein>
<dbReference type="KEGG" id="bacg:D2962_16350"/>
<keyword evidence="2" id="KW-1185">Reference proteome</keyword>
<dbReference type="InterPro" id="IPR007546">
    <property type="entry name" value="DUF503"/>
</dbReference>
<dbReference type="AlphaFoldDB" id="A0A3G2RA85"/>
<dbReference type="EMBL" id="CP033169">
    <property type="protein sequence ID" value="AYO32346.1"/>
    <property type="molecule type" value="Genomic_DNA"/>
</dbReference>
<dbReference type="Gene3D" id="3.30.70.1120">
    <property type="entry name" value="TT1725-like"/>
    <property type="match status" value="1"/>
</dbReference>
<proteinExistence type="predicted"/>
<reference evidence="1 2" key="1">
    <citation type="submission" date="2018-10" db="EMBL/GenBank/DDBJ databases">
        <authorList>
            <person name="Zhang X."/>
        </authorList>
    </citation>
    <scope>NUCLEOTIDE SEQUENCE [LARGE SCALE GENOMIC DNA]</scope>
    <source>
        <strain evidence="1 2">SK-G1</strain>
    </source>
</reference>
<dbReference type="PANTHER" id="PTHR36441">
    <property type="entry name" value="HYPOTHETICAL CYTOSOLIC PROTEIN"/>
    <property type="match status" value="1"/>
</dbReference>
<dbReference type="Pfam" id="PF04456">
    <property type="entry name" value="DUF503"/>
    <property type="match status" value="1"/>
</dbReference>
<dbReference type="Proteomes" id="UP000280960">
    <property type="component" value="Chromosome"/>
</dbReference>
<evidence type="ECO:0000313" key="2">
    <source>
        <dbReference type="Proteomes" id="UP000280960"/>
    </source>
</evidence>
<accession>A0A3G2RA85</accession>
<organism evidence="1 2">
    <name type="scientific">Biomaibacter acetigenes</name>
    <dbReference type="NCBI Taxonomy" id="2316383"/>
    <lineage>
        <taxon>Bacteria</taxon>
        <taxon>Bacillati</taxon>
        <taxon>Bacillota</taxon>
        <taxon>Clostridia</taxon>
        <taxon>Thermosediminibacterales</taxon>
        <taxon>Tepidanaerobacteraceae</taxon>
        <taxon>Biomaibacter</taxon>
    </lineage>
</organism>
<dbReference type="InterPro" id="IPR036746">
    <property type="entry name" value="TT1725-like_sf"/>
</dbReference>
<name>A0A3G2RA85_9FIRM</name>
<dbReference type="SUPFAM" id="SSF103007">
    <property type="entry name" value="Hypothetical protein TT1725"/>
    <property type="match status" value="1"/>
</dbReference>
<evidence type="ECO:0000313" key="1">
    <source>
        <dbReference type="EMBL" id="AYO32346.1"/>
    </source>
</evidence>
<sequence>MIVEISLGDTFSLKDKRQIVKSIIERLKNRYNISIAEVDRQDDIRRTVIGMACVSTTSEHVNRQLDHVLSFMEKDGRFTVENVEKEML</sequence>